<accession>A0A478EBN7</accession>
<proteinExistence type="predicted"/>
<evidence type="ECO:0000313" key="3">
    <source>
        <dbReference type="Proteomes" id="UP000053095"/>
    </source>
</evidence>
<organism evidence="2 3">
    <name type="scientific">Talaromyces pinophilus</name>
    <name type="common">Penicillium pinophilum</name>
    <dbReference type="NCBI Taxonomy" id="128442"/>
    <lineage>
        <taxon>Eukaryota</taxon>
        <taxon>Fungi</taxon>
        <taxon>Dikarya</taxon>
        <taxon>Ascomycota</taxon>
        <taxon>Pezizomycotina</taxon>
        <taxon>Eurotiomycetes</taxon>
        <taxon>Eurotiomycetidae</taxon>
        <taxon>Eurotiales</taxon>
        <taxon>Trichocomaceae</taxon>
        <taxon>Talaromyces</taxon>
        <taxon>Talaromyces sect. Talaromyces</taxon>
    </lineage>
</organism>
<dbReference type="PANTHER" id="PTHR42037:SF1">
    <property type="match status" value="1"/>
</dbReference>
<dbReference type="Proteomes" id="UP000053095">
    <property type="component" value="Unassembled WGS sequence"/>
</dbReference>
<sequence>MEQVLQTYTVGIVDLLPGVQIPIRDTHTNLKGILKRMFRDDDAKEKGLVEEGLLSMDKVSGTFDMFLDCYKQAGVDVDVHAEIKVLEHFYRSELRFAGNDPFIACSKPACLCCELYFKYHPARIVIPASHKKVWTKWSPPKVEYGARLSAQAIEQRKILSKITEDLREEIINQVLQRSKHSHWHPDSRTGITDSLIVNHQVISMLAENSETSDSESNLGLSDGSEREDVSDVEEDGGVSLLV</sequence>
<feature type="compositionally biased region" description="Polar residues" evidence="1">
    <location>
        <begin position="208"/>
        <end position="219"/>
    </location>
</feature>
<dbReference type="EMBL" id="DF933840">
    <property type="protein sequence ID" value="GAM42364.1"/>
    <property type="molecule type" value="Genomic_DNA"/>
</dbReference>
<dbReference type="InterPro" id="IPR027796">
    <property type="entry name" value="OTT_1508_deam-like"/>
</dbReference>
<dbReference type="AlphaFoldDB" id="A0A478EBN7"/>
<reference evidence="3" key="1">
    <citation type="journal article" date="2015" name="Genome Announc.">
        <title>Draft genome sequence of Talaromyces cellulolyticus strain Y-94, a source of lignocellulosic biomass-degrading enzymes.</title>
        <authorList>
            <person name="Fujii T."/>
            <person name="Koike H."/>
            <person name="Sawayama S."/>
            <person name="Yano S."/>
            <person name="Inoue H."/>
        </authorList>
    </citation>
    <scope>NUCLEOTIDE SEQUENCE [LARGE SCALE GENOMIC DNA]</scope>
    <source>
        <strain evidence="3">Y-94</strain>
    </source>
</reference>
<dbReference type="Pfam" id="PF14441">
    <property type="entry name" value="OTT_1508_deam"/>
    <property type="match status" value="1"/>
</dbReference>
<evidence type="ECO:0000313" key="2">
    <source>
        <dbReference type="EMBL" id="GAM42364.1"/>
    </source>
</evidence>
<feature type="region of interest" description="Disordered" evidence="1">
    <location>
        <begin position="208"/>
        <end position="242"/>
    </location>
</feature>
<name>A0A478EBN7_TALPI</name>
<keyword evidence="3" id="KW-1185">Reference proteome</keyword>
<dbReference type="PANTHER" id="PTHR42037">
    <property type="match status" value="1"/>
</dbReference>
<protein>
    <submittedName>
        <fullName evidence="2">Uncharacterized protein</fullName>
    </submittedName>
</protein>
<gene>
    <name evidence="2" type="ORF">TCE0_044r16270</name>
</gene>
<evidence type="ECO:0000256" key="1">
    <source>
        <dbReference type="SAM" id="MobiDB-lite"/>
    </source>
</evidence>